<evidence type="ECO:0008006" key="3">
    <source>
        <dbReference type="Google" id="ProtNLM"/>
    </source>
</evidence>
<gene>
    <name evidence="1" type="ORF">RND15_05520</name>
</gene>
<dbReference type="EMBL" id="JAVRFD010000002">
    <property type="protein sequence ID" value="MDT0542178.1"/>
    <property type="molecule type" value="Genomic_DNA"/>
</dbReference>
<keyword evidence="2" id="KW-1185">Reference proteome</keyword>
<dbReference type="InterPro" id="IPR011047">
    <property type="entry name" value="Quinoprotein_ADH-like_sf"/>
</dbReference>
<proteinExistence type="predicted"/>
<name>A0ABU2X8D7_9ACTN</name>
<protein>
    <recommendedName>
        <fullName evidence="3">PQQ-like domain-containing protein</fullName>
    </recommendedName>
</protein>
<dbReference type="RefSeq" id="WP_311722529.1">
    <property type="nucleotide sequence ID" value="NZ_JAVRFD010000002.1"/>
</dbReference>
<comment type="caution">
    <text evidence="1">The sequence shown here is derived from an EMBL/GenBank/DDBJ whole genome shotgun (WGS) entry which is preliminary data.</text>
</comment>
<accession>A0ABU2X8D7</accession>
<evidence type="ECO:0000313" key="2">
    <source>
        <dbReference type="Proteomes" id="UP001180754"/>
    </source>
</evidence>
<organism evidence="1 2">
    <name type="scientific">Streptomyces lonegramiae</name>
    <dbReference type="NCBI Taxonomy" id="3075524"/>
    <lineage>
        <taxon>Bacteria</taxon>
        <taxon>Bacillati</taxon>
        <taxon>Actinomycetota</taxon>
        <taxon>Actinomycetes</taxon>
        <taxon>Kitasatosporales</taxon>
        <taxon>Streptomycetaceae</taxon>
        <taxon>Streptomyces</taxon>
    </lineage>
</organism>
<dbReference type="Proteomes" id="UP001180754">
    <property type="component" value="Unassembled WGS sequence"/>
</dbReference>
<reference evidence="1" key="1">
    <citation type="submission" date="2024-05" db="EMBL/GenBank/DDBJ databases">
        <title>30 novel species of actinomycetes from the DSMZ collection.</title>
        <authorList>
            <person name="Nouioui I."/>
        </authorList>
    </citation>
    <scope>NUCLEOTIDE SEQUENCE</scope>
    <source>
        <strain evidence="1">DSM 41529</strain>
    </source>
</reference>
<sequence length="367" mass="39024">MTFAARLVTTLAAPLDLAAADAPAPQIGPEARLVVQRGDAEVVAYDLDECAAGGEAAKVRFPAPWPRRFGTVTVSPRLDLAVFAGVHALRAVDTAGVVRWEVRHGCWDGSCRELHTSFDAYPESHGHLYADSGSAAVAADGKLVWAHIRGPLASDADPDPGALDEWLVLDAADGKVLARVDAQTAAAGSDHVPHPDPGQMGLSVGEGQDGVPLLWGRWDGRTLTVDRLGGDDWVLLAVSPSGDRFLTVTHYQETLAVHRAADGSVLAGADAATAVPRHPEMPADSDEEEPYWDYYAGFLDEDTVIAATAGSDEEFGAERHWLLDAARMGVTGQIDYPFPISGWPTALGDGTWLTRSEAGDALHLWTR</sequence>
<evidence type="ECO:0000313" key="1">
    <source>
        <dbReference type="EMBL" id="MDT0542178.1"/>
    </source>
</evidence>
<dbReference type="SUPFAM" id="SSF50998">
    <property type="entry name" value="Quinoprotein alcohol dehydrogenase-like"/>
    <property type="match status" value="1"/>
</dbReference>